<feature type="compositionally biased region" description="Low complexity" evidence="1">
    <location>
        <begin position="1331"/>
        <end position="1351"/>
    </location>
</feature>
<sequence>MRLHGQLIGSDAGIPASYKVLLGQVVGAPLFTAEFTSPEGAFFFQKITSSKLPFPISVFVLREGELVATRAFDSKAGLDALLLAESKPAEEDRRLGIAVPDRVVLKKAEASQQSSASRSSAVLVSTEASREGASTSTSASTTTSQSRADAQALEPVKFVPLRGTVASLEGSVAGFVLAISCPDTIDGDGQSTPIHQEVLLGPDGNFQVNLVDAGRFANSPLTFVVRTPNGLPTRLLEPTHLTLSQALRVAQVFIKVEPFSPRVLSPGASAPVATRILKGRLVDPSGKAMKRQQVLFYGLRDDGTAAEPVAVPLASVSTHSSGNFSVVVPNEVFVGAHAVVSSRPAQPISIPLDAGGFFPAFTLLVSETGSPGQGTGAEEDDCACHDPTPRLPGTDELVASESSYSQDIGGACVNFTVPNRTLEEFSQYAIVRTTDPRGTLVPVGEASPEEWSGDTSDLEGYARHLHRTLRQTLGSKNPLRWDDEATDFEIYQAVSLAHGHVLHFKQTFKADGYSMGDLLYSLPLAPGQKKQLVIHDWNRDEGASREDATVVEESLQHTLSRDRDIDEILMGTVQESMKGGSSAKTRGSAFGLGLAGSGSKNGVALGLSTGFSISGGSASSSAWQDNTRDMTSSLHNRLRDATMQATSAVRSQRATVVTSARQGESLSVQTEVVANHNHCHALTIQYFEILRHFVIEQALVDVQECLFVPLMMSRFTDAKVLRWRECLSEHLLYAADTLKGQELRKGFDALDRIAAAYEGTDFPHRVAPSGAVTFLPFSEEGIEEFSGELQLRLTLTRPADKTDGTIDAATWATLSHVFRGLDILGIGHQFKALSPEHRERAFQEQHGPVLARNFVEQLRFEAILADGTTVRDLRLDCTLLTDYAPGRTLTVSVRSTHTQDLRALRAGVGAQAFTGTPTDLRRGQILGLRLTSPSVSQSGSFAIVDRGTLRYRTRHFSGTLVNDRAIRNDIGAADQVFLPTPLSPEEQRNPWQEDQRLAQQLRDHLNLENLEHYHHVIWCHGITAHRRYMMLDRIHLAQDDFNAVYARRGVMGRSLASLVENRLLGVAGNCLILPVARGFNLDPTYELGTAAQSGSGAIAHASLLEHYQTESEREGGEGSVFRLSVPTPGVFAEAVRGACNACERIDDTRFWRWEQSPLGEPTAINPVSADSRYQAPQSTTPTALPQSLVSIQNAPAAPDPTGVGALLTALGQASPFANLTGLDANQKNALAALTTNAESARAFGEMATKLALAAQSTRNSANLNEQIDKAFPSNRSPEKNQQWKERVLAAQLGGDVQPSRSGASPLDQVDLRQTIDAVRRAPGMEVDVGPSNVAVRNRARSSSSATSVGDTSSEEQPPLRNLRPIPGYEELKRTIPRVMEVIENSPVFVSRVIDPFRIISEPRDFVPLVIEVRETAPDGIDGASDIEVLDTTDPRTPGGTWKLLRFLDREELPGFDINQHLRIRVILALRGMATHHPGGIALILSHEWALHALGWRETILNARNSRVPWTLDRLRRFHINDVVQQRHHFQIRPGTNRNYEEVNDDLERVLQQRRHELMHKIPHRTPSSGAPLRPEDLMLPLPERATAVVNSRLYILNLEHELYSSYQLFVNEREAEKTFRYMPNHPISRFPESIPPWTGDYYVPTELERWILRTELP</sequence>
<feature type="region of interest" description="Disordered" evidence="1">
    <location>
        <begin position="118"/>
        <end position="149"/>
    </location>
</feature>
<accession>A0A0H4WYR8</accession>
<dbReference type="Proteomes" id="UP000009026">
    <property type="component" value="Chromosome"/>
</dbReference>
<dbReference type="PATRIC" id="fig|1297742.4.peg.3427"/>
<dbReference type="KEGG" id="mym:A176_003397"/>
<keyword evidence="3" id="KW-1185">Reference proteome</keyword>
<protein>
    <submittedName>
        <fullName evidence="2">Transcriptional regulator, IclR family</fullName>
    </submittedName>
</protein>
<name>A0A0H4WYR8_9BACT</name>
<evidence type="ECO:0000313" key="3">
    <source>
        <dbReference type="Proteomes" id="UP000009026"/>
    </source>
</evidence>
<dbReference type="EMBL" id="CP012109">
    <property type="protein sequence ID" value="AKQ66485.1"/>
    <property type="molecule type" value="Genomic_DNA"/>
</dbReference>
<reference evidence="2 3" key="1">
    <citation type="journal article" date="2016" name="PLoS ONE">
        <title>Complete Genome Sequence and Comparative Genomics of a Novel Myxobacterium Myxococcus hansupus.</title>
        <authorList>
            <person name="Sharma G."/>
            <person name="Narwani T."/>
            <person name="Subramanian S."/>
        </authorList>
    </citation>
    <scope>NUCLEOTIDE SEQUENCE [LARGE SCALE GENOMIC DNA]</scope>
    <source>
        <strain evidence="3">mixupus</strain>
    </source>
</reference>
<proteinExistence type="predicted"/>
<evidence type="ECO:0000256" key="1">
    <source>
        <dbReference type="SAM" id="MobiDB-lite"/>
    </source>
</evidence>
<organism evidence="2 3">
    <name type="scientific">Pseudomyxococcus hansupus</name>
    <dbReference type="NCBI Taxonomy" id="1297742"/>
    <lineage>
        <taxon>Bacteria</taxon>
        <taxon>Pseudomonadati</taxon>
        <taxon>Myxococcota</taxon>
        <taxon>Myxococcia</taxon>
        <taxon>Myxococcales</taxon>
        <taxon>Cystobacterineae</taxon>
        <taxon>Myxococcaceae</taxon>
        <taxon>Pseudomyxococcus</taxon>
    </lineage>
</organism>
<dbReference type="STRING" id="1297742.A176_003397"/>
<feature type="region of interest" description="Disordered" evidence="1">
    <location>
        <begin position="1327"/>
        <end position="1364"/>
    </location>
</feature>
<gene>
    <name evidence="2" type="ORF">A176_003397</name>
</gene>
<dbReference type="eggNOG" id="COG1073">
    <property type="taxonomic scope" value="Bacteria"/>
</dbReference>
<evidence type="ECO:0000313" key="2">
    <source>
        <dbReference type="EMBL" id="AKQ66485.1"/>
    </source>
</evidence>